<dbReference type="AlphaFoldDB" id="A0AAN8SGR3"/>
<sequence>MYVLHFPILLSQRLGLYVLIVECKEEEDVRSEFKSPSPAFGGRETQSNELKECKLGTVGRKFGLPKTEKKLAKQRKLNLHRGMESKISQQWRNLKAVPGRNRKHKKEVLREGSRRERRKKRKSRADQVQLEGNFKPKVQVEE</sequence>
<feature type="signal peptide" evidence="2">
    <location>
        <begin position="1"/>
        <end position="23"/>
    </location>
</feature>
<evidence type="ECO:0000313" key="3">
    <source>
        <dbReference type="EMBL" id="KAK6644000.1"/>
    </source>
</evidence>
<dbReference type="Proteomes" id="UP001372834">
    <property type="component" value="Unassembled WGS sequence"/>
</dbReference>
<evidence type="ECO:0000256" key="1">
    <source>
        <dbReference type="SAM" id="MobiDB-lite"/>
    </source>
</evidence>
<comment type="caution">
    <text evidence="3">The sequence shown here is derived from an EMBL/GenBank/DDBJ whole genome shotgun (WGS) entry which is preliminary data.</text>
</comment>
<feature type="chain" id="PRO_5042962691" evidence="2">
    <location>
        <begin position="24"/>
        <end position="142"/>
    </location>
</feature>
<gene>
    <name evidence="3" type="ORF">RUM43_000265</name>
</gene>
<evidence type="ECO:0000313" key="4">
    <source>
        <dbReference type="Proteomes" id="UP001372834"/>
    </source>
</evidence>
<evidence type="ECO:0000256" key="2">
    <source>
        <dbReference type="SAM" id="SignalP"/>
    </source>
</evidence>
<keyword evidence="2" id="KW-0732">Signal</keyword>
<name>A0AAN8SGR3_POLSC</name>
<organism evidence="3 4">
    <name type="scientific">Polyplax serrata</name>
    <name type="common">Common mouse louse</name>
    <dbReference type="NCBI Taxonomy" id="468196"/>
    <lineage>
        <taxon>Eukaryota</taxon>
        <taxon>Metazoa</taxon>
        <taxon>Ecdysozoa</taxon>
        <taxon>Arthropoda</taxon>
        <taxon>Hexapoda</taxon>
        <taxon>Insecta</taxon>
        <taxon>Pterygota</taxon>
        <taxon>Neoptera</taxon>
        <taxon>Paraneoptera</taxon>
        <taxon>Psocodea</taxon>
        <taxon>Troctomorpha</taxon>
        <taxon>Phthiraptera</taxon>
        <taxon>Anoplura</taxon>
        <taxon>Polyplacidae</taxon>
        <taxon>Polyplax</taxon>
    </lineage>
</organism>
<proteinExistence type="predicted"/>
<reference evidence="3 4" key="1">
    <citation type="submission" date="2023-10" db="EMBL/GenBank/DDBJ databases">
        <title>Genomes of two closely related lineages of the louse Polyplax serrata with different host specificities.</title>
        <authorList>
            <person name="Martinu J."/>
            <person name="Tarabai H."/>
            <person name="Stefka J."/>
            <person name="Hypsa V."/>
        </authorList>
    </citation>
    <scope>NUCLEOTIDE SEQUENCE [LARGE SCALE GENOMIC DNA]</scope>
    <source>
        <strain evidence="3">HR10_N</strain>
    </source>
</reference>
<dbReference type="EMBL" id="JAWJWE010000001">
    <property type="protein sequence ID" value="KAK6644000.1"/>
    <property type="molecule type" value="Genomic_DNA"/>
</dbReference>
<protein>
    <submittedName>
        <fullName evidence="3">Uncharacterized protein</fullName>
    </submittedName>
</protein>
<feature type="region of interest" description="Disordered" evidence="1">
    <location>
        <begin position="90"/>
        <end position="142"/>
    </location>
</feature>
<accession>A0AAN8SGR3</accession>